<keyword evidence="8" id="KW-0445">Lipid transport</keyword>
<dbReference type="SUPFAM" id="SSF49562">
    <property type="entry name" value="C2 domain (Calcium/lipid-binding domain, CaLB)"/>
    <property type="match status" value="5"/>
</dbReference>
<keyword evidence="10 12" id="KW-0472">Membrane</keyword>
<evidence type="ECO:0000256" key="9">
    <source>
        <dbReference type="ARBA" id="ARBA00023121"/>
    </source>
</evidence>
<sequence length="1479" mass="160469">MSFPQASDYAPTTGGSDKLAVQGTANPSHPLSTTGTGTETHTFSASASPQAKASQVAKNEGSRLDDLSGRGTNGLANGNNATAKEVKTDAAGTTDIKPTVDAKSVEKVNQPEQHRTPADTATTSASQPATVGAYPTEPARPIPDWFKIGWNDQLAQDGDGMLSPVEIRQRNLLSDFLNESFYGTYFHNAAIIFFAVAASHYATVFGGGWGWLFIILAFCATYYSNSISRTRHNARDDISRQIAKTRLFTEFESAGWMNSFLQRFWIIYEPVLSATIVASVDQVLSVSTPGFLDSLRMTTFTLGTKAPYIDHVRTFPDTPEDIVVMDWKVNFTPNDVDDLTVKAAANKVNPKIVLTIRIGKGVAGVSKDIVVENISFTGLLRIRIKLIANFPHAQTVDISFMEPPHIDFVLRPVGFDLSIIPGLHSFIMSQLNATLGPMMYDPNVFTLNLEQMLSGQPADAAIGVLQVTVFQGKGLKGTKVGGGTPDPYVSFSLSQRAEVARTKIKHSTANPHWNETKFLLIKSLADSLTLSVFDYNERRKDSELGIGNFDLKSLEQDPEQEAVSVPLFSEGKERGLVTGDVRYFPVLKAKKLQDGTEEPIPETKTGIVRIMLNQAKELDKSKTTLGQLNPYAKILLNGVEISRSQQLKRTINPIWEHPAEALVTDKGSAMVTVQVCDDRGFTKDPIVGYVNIKLQELMAANAKSNDWFPLNGCASGRARFSAAWKPVMMAGAVSGAGGYTRPLGVLRFHFQNGKDLKNVEALTGGKSDPYMRILHSGIIVARTMVVNNNLNPEWDEIVYVPIHSEKDKLVLECMDYEHNGKDRTLGQTDLDVASLLEEGRDTKRAPWLSKGKLDRNSPLATNNRKTIKGSVSYTVQFFPCANIPVSFEAVENAVDKIKAADQDDNASVIEGPASTTITPNASTRDLAKVAKGAIQPAPDAEAAIKNGIVEDSTIGTADKDSKARDHVEMSRDEILSAPSGVVVFSIIGGQLARKGARLEIACDDAYWPAYSTEPARTTNVTWDEVGEAFIREREFSRVILKLNTAEKDTNDDTYAQFSGDMDTFLGDCLDKPHDFVLTGPNGAFRSTVTIQARYVPVAIQIEPRESVNNCGVLRVDVLDGRDLPAADRNGKSDPYVKFTLNGEDVFKSQIKKKTLSPKWDEDFTVNVQSRVAADFVLKCYDWDMGNADDKLGQAKVDLASLEPFQPSQVTIDLADPKTGKRQGHIRLRLLFRPEFVARSRAATSTFVGGAGRVMTATGGGVLGVGAGVAKGGGSVVKGVGGGVFSGARKVVGIKRKNKDGTIVTEDGAVLDPTQAQAAGLELSDATTRQGSLRLTINSVHGLSEADVKPYVIIRKDGKVYEKSAAVKHSGTEATFKEEPVTIATSANGPCYVELVLLDKHTFKDRQVGQATVDIWQHLQPMADGVRADVSIPTELGAIFEMSLDWSPSAGLGDSVREGSVTPASIKSRSRIGSPFVRRS</sequence>
<dbReference type="eggNOG" id="KOG1012">
    <property type="taxonomic scope" value="Eukaryota"/>
</dbReference>
<accession>G7DS11</accession>
<evidence type="ECO:0000256" key="6">
    <source>
        <dbReference type="ARBA" id="ARBA00022824"/>
    </source>
</evidence>
<keyword evidence="16" id="KW-1185">Reference proteome</keyword>
<dbReference type="PANTHER" id="PTHR46980">
    <property type="entry name" value="TRICALBIN-1-RELATED"/>
    <property type="match status" value="1"/>
</dbReference>
<keyword evidence="3" id="KW-0597">Phosphoprotein</keyword>
<keyword evidence="9" id="KW-0446">Lipid-binding</keyword>
<evidence type="ECO:0000256" key="8">
    <source>
        <dbReference type="ARBA" id="ARBA00023055"/>
    </source>
</evidence>
<feature type="compositionally biased region" description="Low complexity" evidence="11">
    <location>
        <begin position="69"/>
        <end position="83"/>
    </location>
</feature>
<evidence type="ECO:0000256" key="3">
    <source>
        <dbReference type="ARBA" id="ARBA00022553"/>
    </source>
</evidence>
<dbReference type="InterPro" id="IPR037762">
    <property type="entry name" value="C2C_Tricalbin"/>
</dbReference>
<dbReference type="InterPro" id="IPR017147">
    <property type="entry name" value="Tricalbin"/>
</dbReference>
<proteinExistence type="predicted"/>
<evidence type="ECO:0000256" key="10">
    <source>
        <dbReference type="ARBA" id="ARBA00023136"/>
    </source>
</evidence>
<organism evidence="15 16">
    <name type="scientific">Mixia osmundae (strain CBS 9802 / IAM 14324 / JCM 22182 / KY 12970)</name>
    <dbReference type="NCBI Taxonomy" id="764103"/>
    <lineage>
        <taxon>Eukaryota</taxon>
        <taxon>Fungi</taxon>
        <taxon>Dikarya</taxon>
        <taxon>Basidiomycota</taxon>
        <taxon>Pucciniomycotina</taxon>
        <taxon>Mixiomycetes</taxon>
        <taxon>Mixiales</taxon>
        <taxon>Mixiaceae</taxon>
        <taxon>Mixia</taxon>
    </lineage>
</organism>
<feature type="transmembrane region" description="Helical" evidence="12">
    <location>
        <begin position="180"/>
        <end position="202"/>
    </location>
</feature>
<dbReference type="GO" id="GO:0061817">
    <property type="term" value="P:endoplasmic reticulum-plasma membrane tethering"/>
    <property type="evidence" value="ECO:0007669"/>
    <property type="project" value="InterPro"/>
</dbReference>
<evidence type="ECO:0000313" key="16">
    <source>
        <dbReference type="Proteomes" id="UP000009131"/>
    </source>
</evidence>
<reference evidence="15 16" key="1">
    <citation type="journal article" date="2011" name="J. Gen. Appl. Microbiol.">
        <title>Draft genome sequencing of the enigmatic basidiomycete Mixia osmundae.</title>
        <authorList>
            <person name="Nishida H."/>
            <person name="Nagatsuka Y."/>
            <person name="Sugiyama J."/>
        </authorList>
    </citation>
    <scope>NUCLEOTIDE SEQUENCE [LARGE SCALE GENOMIC DNA]</scope>
    <source>
        <strain evidence="16">CBS 9802 / IAM 14324 / JCM 22182 / KY 12970</strain>
    </source>
</reference>
<dbReference type="CDD" id="cd04045">
    <property type="entry name" value="C2C_Tricalbin-like"/>
    <property type="match status" value="1"/>
</dbReference>
<evidence type="ECO:0000256" key="4">
    <source>
        <dbReference type="ARBA" id="ARBA00022692"/>
    </source>
</evidence>
<dbReference type="PANTHER" id="PTHR46980:SF2">
    <property type="entry name" value="TRICALBIN-1-RELATED"/>
    <property type="match status" value="1"/>
</dbReference>
<dbReference type="InterPro" id="IPR035892">
    <property type="entry name" value="C2_domain_sf"/>
</dbReference>
<evidence type="ECO:0000256" key="5">
    <source>
        <dbReference type="ARBA" id="ARBA00022737"/>
    </source>
</evidence>
<dbReference type="PIRSF" id="PIRSF037232">
    <property type="entry name" value="Tricalbin"/>
    <property type="match status" value="1"/>
</dbReference>
<dbReference type="CDD" id="cd04040">
    <property type="entry name" value="C2D_Tricalbin-like"/>
    <property type="match status" value="1"/>
</dbReference>
<dbReference type="OrthoDB" id="1029639at2759"/>
<dbReference type="InterPro" id="IPR000008">
    <property type="entry name" value="C2_dom"/>
</dbReference>
<dbReference type="PROSITE" id="PS51847">
    <property type="entry name" value="SMP"/>
    <property type="match status" value="1"/>
</dbReference>
<dbReference type="Pfam" id="PF24920">
    <property type="entry name" value="C2_TCB1"/>
    <property type="match status" value="1"/>
</dbReference>
<feature type="compositionally biased region" description="Polar residues" evidence="11">
    <location>
        <begin position="23"/>
        <end position="32"/>
    </location>
</feature>
<evidence type="ECO:0000259" key="13">
    <source>
        <dbReference type="PROSITE" id="PS50004"/>
    </source>
</evidence>
<feature type="domain" description="C2" evidence="13">
    <location>
        <begin position="729"/>
        <end position="848"/>
    </location>
</feature>
<keyword evidence="2" id="KW-0813">Transport</keyword>
<feature type="domain" description="C2" evidence="13">
    <location>
        <begin position="588"/>
        <end position="708"/>
    </location>
</feature>
<keyword evidence="7 12" id="KW-1133">Transmembrane helix</keyword>
<keyword evidence="5" id="KW-0677">Repeat</keyword>
<dbReference type="GO" id="GO:0008289">
    <property type="term" value="F:lipid binding"/>
    <property type="evidence" value="ECO:0007669"/>
    <property type="project" value="UniProtKB-KW"/>
</dbReference>
<evidence type="ECO:0000256" key="2">
    <source>
        <dbReference type="ARBA" id="ARBA00022448"/>
    </source>
</evidence>
<dbReference type="STRING" id="764103.G7DS11"/>
<dbReference type="GO" id="GO:0005789">
    <property type="term" value="C:endoplasmic reticulum membrane"/>
    <property type="evidence" value="ECO:0007669"/>
    <property type="project" value="UniProtKB-SubCell"/>
</dbReference>
<dbReference type="SMART" id="SM00239">
    <property type="entry name" value="C2"/>
    <property type="match status" value="5"/>
</dbReference>
<reference evidence="15 16" key="2">
    <citation type="journal article" date="2012" name="Open Biol.">
        <title>Characteristics of nucleosomes and linker DNA regions on the genome of the basidiomycete Mixia osmundae revealed by mono- and dinucleosome mapping.</title>
        <authorList>
            <person name="Nishida H."/>
            <person name="Kondo S."/>
            <person name="Matsumoto T."/>
            <person name="Suzuki Y."/>
            <person name="Yoshikawa H."/>
            <person name="Taylor T.D."/>
            <person name="Sugiyama J."/>
        </authorList>
    </citation>
    <scope>NUCLEOTIDE SEQUENCE [LARGE SCALE GENOMIC DNA]</scope>
    <source>
        <strain evidence="16">CBS 9802 / IAM 14324 / JCM 22182 / KY 12970</strain>
    </source>
</reference>
<dbReference type="GO" id="GO:0071944">
    <property type="term" value="C:cell periphery"/>
    <property type="evidence" value="ECO:0007669"/>
    <property type="project" value="UniProtKB-ARBA"/>
</dbReference>
<keyword evidence="4 12" id="KW-0812">Transmembrane</keyword>
<dbReference type="InterPro" id="IPR037765">
    <property type="entry name" value="C2B_Tricalbin"/>
</dbReference>
<dbReference type="PROSITE" id="PS50004">
    <property type="entry name" value="C2"/>
    <property type="match status" value="4"/>
</dbReference>
<evidence type="ECO:0000256" key="1">
    <source>
        <dbReference type="ARBA" id="ARBA00004586"/>
    </source>
</evidence>
<evidence type="ECO:0000313" key="15">
    <source>
        <dbReference type="EMBL" id="GAA93371.1"/>
    </source>
</evidence>
<evidence type="ECO:0000256" key="7">
    <source>
        <dbReference type="ARBA" id="ARBA00022989"/>
    </source>
</evidence>
<feature type="domain" description="C2" evidence="13">
    <location>
        <begin position="441"/>
        <end position="564"/>
    </location>
</feature>
<feature type="transmembrane region" description="Helical" evidence="12">
    <location>
        <begin position="208"/>
        <end position="225"/>
    </location>
</feature>
<feature type="compositionally biased region" description="Low complexity" evidence="11">
    <location>
        <begin position="33"/>
        <end position="58"/>
    </location>
</feature>
<comment type="subcellular location">
    <subcellularLocation>
        <location evidence="1">Endoplasmic reticulum membrane</location>
    </subcellularLocation>
</comment>
<keyword evidence="6" id="KW-0256">Endoplasmic reticulum</keyword>
<dbReference type="InterPro" id="IPR052455">
    <property type="entry name" value="Tricalbin_domain"/>
</dbReference>
<gene>
    <name evidence="15" type="primary">Mo00011</name>
    <name evidence="15" type="ORF">E5Q_00011</name>
</gene>
<evidence type="ECO:0000256" key="11">
    <source>
        <dbReference type="SAM" id="MobiDB-lite"/>
    </source>
</evidence>
<dbReference type="InParanoid" id="G7DS11"/>
<dbReference type="Gene3D" id="2.60.40.150">
    <property type="entry name" value="C2 domain"/>
    <property type="match status" value="4"/>
</dbReference>
<evidence type="ECO:0000256" key="12">
    <source>
        <dbReference type="SAM" id="Phobius"/>
    </source>
</evidence>
<evidence type="ECO:0008006" key="17">
    <source>
        <dbReference type="Google" id="ProtNLM"/>
    </source>
</evidence>
<dbReference type="HOGENOM" id="CLU_001661_1_0_1"/>
<dbReference type="InterPro" id="IPR037756">
    <property type="entry name" value="C2D_Tricalbin"/>
</dbReference>
<dbReference type="InterPro" id="IPR056910">
    <property type="entry name" value="TCB1-3_C2"/>
</dbReference>
<dbReference type="InterPro" id="IPR037761">
    <property type="entry name" value="C2A_Tricalbin"/>
</dbReference>
<dbReference type="CDD" id="cd04044">
    <property type="entry name" value="C2A_Tricalbin-like"/>
    <property type="match status" value="1"/>
</dbReference>
<protein>
    <recommendedName>
        <fullName evidence="17">Tricalbin</fullName>
    </recommendedName>
</protein>
<dbReference type="Proteomes" id="UP000009131">
    <property type="component" value="Unassembled WGS sequence"/>
</dbReference>
<dbReference type="EMBL" id="BABT02000003">
    <property type="protein sequence ID" value="GAA93371.1"/>
    <property type="molecule type" value="Genomic_DNA"/>
</dbReference>
<feature type="domain" description="SMP-LTD" evidence="14">
    <location>
        <begin position="250"/>
        <end position="450"/>
    </location>
</feature>
<feature type="compositionally biased region" description="Polar residues" evidence="11">
    <location>
        <begin position="119"/>
        <end position="129"/>
    </location>
</feature>
<dbReference type="FunCoup" id="G7DS11">
    <property type="interactions" value="18"/>
</dbReference>
<dbReference type="CDD" id="cd21678">
    <property type="entry name" value="SMP_TCB"/>
    <property type="match status" value="1"/>
</dbReference>
<dbReference type="CDD" id="cd04052">
    <property type="entry name" value="C2B_Tricalbin-like"/>
    <property type="match status" value="1"/>
</dbReference>
<dbReference type="Pfam" id="PF25669">
    <property type="entry name" value="SMP_MUG190-like"/>
    <property type="match status" value="1"/>
</dbReference>
<name>G7DS11_MIXOS</name>
<feature type="domain" description="C2" evidence="13">
    <location>
        <begin position="1093"/>
        <end position="1211"/>
    </location>
</feature>
<feature type="region of interest" description="Disordered" evidence="11">
    <location>
        <begin position="1"/>
        <end position="137"/>
    </location>
</feature>
<comment type="caution">
    <text evidence="15">The sequence shown here is derived from an EMBL/GenBank/DDBJ whole genome shotgun (WGS) entry which is preliminary data.</text>
</comment>
<dbReference type="GO" id="GO:0006869">
    <property type="term" value="P:lipid transport"/>
    <property type="evidence" value="ECO:0007669"/>
    <property type="project" value="UniProtKB-KW"/>
</dbReference>
<dbReference type="InterPro" id="IPR031468">
    <property type="entry name" value="SMP_LBD"/>
</dbReference>
<evidence type="ECO:0000259" key="14">
    <source>
        <dbReference type="PROSITE" id="PS51847"/>
    </source>
</evidence>
<dbReference type="Pfam" id="PF00168">
    <property type="entry name" value="C2"/>
    <property type="match status" value="5"/>
</dbReference>